<dbReference type="InterPro" id="IPR021109">
    <property type="entry name" value="Peptidase_aspartic_dom_sf"/>
</dbReference>
<dbReference type="Gene3D" id="2.40.70.10">
    <property type="entry name" value="Acid Proteases"/>
    <property type="match status" value="1"/>
</dbReference>
<keyword evidence="2" id="KW-1185">Reference proteome</keyword>
<dbReference type="AlphaFoldDB" id="A0A1I7WK10"/>
<organism evidence="2 3">
    <name type="scientific">Heterorhabditis bacteriophora</name>
    <name type="common">Entomopathogenic nematode worm</name>
    <dbReference type="NCBI Taxonomy" id="37862"/>
    <lineage>
        <taxon>Eukaryota</taxon>
        <taxon>Metazoa</taxon>
        <taxon>Ecdysozoa</taxon>
        <taxon>Nematoda</taxon>
        <taxon>Chromadorea</taxon>
        <taxon>Rhabditida</taxon>
        <taxon>Rhabditina</taxon>
        <taxon>Rhabditomorpha</taxon>
        <taxon>Strongyloidea</taxon>
        <taxon>Heterorhabditidae</taxon>
        <taxon>Heterorhabditis</taxon>
    </lineage>
</organism>
<evidence type="ECO:0000313" key="3">
    <source>
        <dbReference type="WBParaSite" id="Hba_05364"/>
    </source>
</evidence>
<sequence length="229" mass="26008">MCTYVNVENPEEPHNNIKVLAFLDSGSNRSYITSELARQLNLRSQSVEQLHLNTFANTKPTVIPSHKHSLNILLKNNARATLTVTSLDNMTNNLRFVKITKYDMQRIKRQSILHLPYTSEKPAILIGSDYLWDILKDYSYTILPSGFLLLDTKVGNLITGRGRVTQLNRNIESNYTAVDNAQYDELQYSLEKFWKLESIGIHDKPELSDDEECNNSAPGVGVLVLLPRA</sequence>
<proteinExistence type="predicted"/>
<dbReference type="Pfam" id="PF05585">
    <property type="entry name" value="DUF1758"/>
    <property type="match status" value="1"/>
</dbReference>
<feature type="domain" description="DUF1758" evidence="1">
    <location>
        <begin position="5"/>
        <end position="160"/>
    </location>
</feature>
<evidence type="ECO:0000259" key="1">
    <source>
        <dbReference type="Pfam" id="PF05585"/>
    </source>
</evidence>
<name>A0A1I7WK10_HETBA</name>
<accession>A0A1I7WK10</accession>
<dbReference type="InterPro" id="IPR008737">
    <property type="entry name" value="DUF1758"/>
</dbReference>
<reference evidence="3" key="1">
    <citation type="submission" date="2016-11" db="UniProtKB">
        <authorList>
            <consortium name="WormBaseParasite"/>
        </authorList>
    </citation>
    <scope>IDENTIFICATION</scope>
</reference>
<protein>
    <submittedName>
        <fullName evidence="3">DUF1758 domain-containing protein</fullName>
    </submittedName>
</protein>
<dbReference type="WBParaSite" id="Hba_05364">
    <property type="protein sequence ID" value="Hba_05364"/>
    <property type="gene ID" value="Hba_05364"/>
</dbReference>
<evidence type="ECO:0000313" key="2">
    <source>
        <dbReference type="Proteomes" id="UP000095283"/>
    </source>
</evidence>
<dbReference type="Proteomes" id="UP000095283">
    <property type="component" value="Unplaced"/>
</dbReference>